<sequence length="217" mass="24318">MPTEKSALSETLSGRITPATAVPSRVPSWGLEHYPGECEDFLISYKTNTALDALCIKDNQKVVLKRVDEKELKILRYLDALRSDARNHTIPLLDVIPYPGTEWTFVVMPYCRRFNSPPFHCRGEFVDAIKQYIDHFPGGKESARLTSTLRTFPMIPELSLEVPYNPFYVDVFQLGLAMSRIIDIYPALEEFRTVAASLTVDDPLAHVALAASAANLG</sequence>
<dbReference type="AlphaFoldDB" id="A0AAD6VU32"/>
<evidence type="ECO:0000313" key="1">
    <source>
        <dbReference type="EMBL" id="KAJ7220161.1"/>
    </source>
</evidence>
<dbReference type="EMBL" id="JARJCW010000010">
    <property type="protein sequence ID" value="KAJ7220161.1"/>
    <property type="molecule type" value="Genomic_DNA"/>
</dbReference>
<accession>A0AAD6VU32</accession>
<dbReference type="Proteomes" id="UP001219525">
    <property type="component" value="Unassembled WGS sequence"/>
</dbReference>
<name>A0AAD6VU32_9AGAR</name>
<gene>
    <name evidence="1" type="ORF">GGX14DRAFT_585822</name>
</gene>
<protein>
    <submittedName>
        <fullName evidence="1">Uncharacterized protein</fullName>
    </submittedName>
</protein>
<reference evidence="1" key="1">
    <citation type="submission" date="2023-03" db="EMBL/GenBank/DDBJ databases">
        <title>Massive genome expansion in bonnet fungi (Mycena s.s.) driven by repeated elements and novel gene families across ecological guilds.</title>
        <authorList>
            <consortium name="Lawrence Berkeley National Laboratory"/>
            <person name="Harder C.B."/>
            <person name="Miyauchi S."/>
            <person name="Viragh M."/>
            <person name="Kuo A."/>
            <person name="Thoen E."/>
            <person name="Andreopoulos B."/>
            <person name="Lu D."/>
            <person name="Skrede I."/>
            <person name="Drula E."/>
            <person name="Henrissat B."/>
            <person name="Morin E."/>
            <person name="Kohler A."/>
            <person name="Barry K."/>
            <person name="LaButti K."/>
            <person name="Morin E."/>
            <person name="Salamov A."/>
            <person name="Lipzen A."/>
            <person name="Mereny Z."/>
            <person name="Hegedus B."/>
            <person name="Baldrian P."/>
            <person name="Stursova M."/>
            <person name="Weitz H."/>
            <person name="Taylor A."/>
            <person name="Grigoriev I.V."/>
            <person name="Nagy L.G."/>
            <person name="Martin F."/>
            <person name="Kauserud H."/>
        </authorList>
    </citation>
    <scope>NUCLEOTIDE SEQUENCE</scope>
    <source>
        <strain evidence="1">9144</strain>
    </source>
</reference>
<evidence type="ECO:0000313" key="2">
    <source>
        <dbReference type="Proteomes" id="UP001219525"/>
    </source>
</evidence>
<comment type="caution">
    <text evidence="1">The sequence shown here is derived from an EMBL/GenBank/DDBJ whole genome shotgun (WGS) entry which is preliminary data.</text>
</comment>
<keyword evidence="2" id="KW-1185">Reference proteome</keyword>
<organism evidence="1 2">
    <name type="scientific">Mycena pura</name>
    <dbReference type="NCBI Taxonomy" id="153505"/>
    <lineage>
        <taxon>Eukaryota</taxon>
        <taxon>Fungi</taxon>
        <taxon>Dikarya</taxon>
        <taxon>Basidiomycota</taxon>
        <taxon>Agaricomycotina</taxon>
        <taxon>Agaricomycetes</taxon>
        <taxon>Agaricomycetidae</taxon>
        <taxon>Agaricales</taxon>
        <taxon>Marasmiineae</taxon>
        <taxon>Mycenaceae</taxon>
        <taxon>Mycena</taxon>
    </lineage>
</organism>
<proteinExistence type="predicted"/>